<feature type="transmembrane region" description="Helical" evidence="8">
    <location>
        <begin position="268"/>
        <end position="288"/>
    </location>
</feature>
<comment type="caution">
    <text evidence="9">The sequence shown here is derived from an EMBL/GenBank/DDBJ whole genome shotgun (WGS) entry which is preliminary data.</text>
</comment>
<reference evidence="9 10" key="1">
    <citation type="submission" date="2017-10" db="EMBL/GenBank/DDBJ databases">
        <title>Draft genome of Longibacter Salinarum.</title>
        <authorList>
            <person name="Goh K.M."/>
            <person name="Shamsir M.S."/>
            <person name="Lim S.W."/>
        </authorList>
    </citation>
    <scope>NUCLEOTIDE SEQUENCE [LARGE SCALE GENOMIC DNA]</scope>
    <source>
        <strain evidence="9 10">KCTC 52045</strain>
    </source>
</reference>
<sequence length="462" mass="50674">MANEYDVAAMQPHFPGYPVFWAVVKPLYVVLGSFSTAFSVVGGLATAGIIAALLFLWKKPLVSTEGAIVAAIVAFNPLIWLMGNRYMPDLLGTACAMAAFALLLRSLTSDDGVNRGLALFGVILTGWLAGLRLSYLPLLSIPVLVVLWRLFAARQMATLGRIILAGVVSVAVWLIPMIIDTGWSELVQVASAQTTGHFTEFGGTVQTESDMGRRIVRFVRGVWADGLGAWWPGRHPLTLAVSAGALGLGALGLRQLLRENVWHRTDVWVGAAGMLAYAVWVFFFQNVIHKSRHILPLLPMVLWLTSMGATVLWNAARQQRLSRAAVSLTLIAYAAVSLVLVWQHRSPTAIAQVKAFVEREEATGRPLRVISDPLVNTYLDAQDIDARYISVVDTAAVRRAMTADSGASIVVGTYPGLVDQPESRTRTFYHNPFVNRMWSDITVRMYESHRRSHDATQHANDE</sequence>
<dbReference type="GO" id="GO:0005886">
    <property type="term" value="C:plasma membrane"/>
    <property type="evidence" value="ECO:0007669"/>
    <property type="project" value="UniProtKB-SubCell"/>
</dbReference>
<protein>
    <recommendedName>
        <fullName evidence="11">Glycosyltransferase RgtA/B/C/D-like domain-containing protein</fullName>
    </recommendedName>
</protein>
<feature type="transmembrane region" description="Helical" evidence="8">
    <location>
        <begin position="294"/>
        <end position="313"/>
    </location>
</feature>
<proteinExistence type="predicted"/>
<keyword evidence="10" id="KW-1185">Reference proteome</keyword>
<feature type="transmembrane region" description="Helical" evidence="8">
    <location>
        <begin position="237"/>
        <end position="256"/>
    </location>
</feature>
<evidence type="ECO:0000256" key="8">
    <source>
        <dbReference type="SAM" id="Phobius"/>
    </source>
</evidence>
<accession>A0A2A8D000</accession>
<evidence type="ECO:0000256" key="4">
    <source>
        <dbReference type="ARBA" id="ARBA00022679"/>
    </source>
</evidence>
<evidence type="ECO:0008006" key="11">
    <source>
        <dbReference type="Google" id="ProtNLM"/>
    </source>
</evidence>
<evidence type="ECO:0000256" key="3">
    <source>
        <dbReference type="ARBA" id="ARBA00022676"/>
    </source>
</evidence>
<comment type="subcellular location">
    <subcellularLocation>
        <location evidence="1">Cell membrane</location>
        <topology evidence="1">Multi-pass membrane protein</topology>
    </subcellularLocation>
</comment>
<dbReference type="Proteomes" id="UP000220102">
    <property type="component" value="Unassembled WGS sequence"/>
</dbReference>
<dbReference type="InterPro" id="IPR050297">
    <property type="entry name" value="LipidA_mod_glycosyltrf_83"/>
</dbReference>
<feature type="transmembrane region" description="Helical" evidence="8">
    <location>
        <begin position="27"/>
        <end position="55"/>
    </location>
</feature>
<feature type="transmembrane region" description="Helical" evidence="8">
    <location>
        <begin position="135"/>
        <end position="152"/>
    </location>
</feature>
<keyword evidence="4" id="KW-0808">Transferase</keyword>
<evidence type="ECO:0000256" key="2">
    <source>
        <dbReference type="ARBA" id="ARBA00022475"/>
    </source>
</evidence>
<dbReference type="EMBL" id="PDEQ01000002">
    <property type="protein sequence ID" value="PEN14282.1"/>
    <property type="molecule type" value="Genomic_DNA"/>
</dbReference>
<dbReference type="GO" id="GO:0016763">
    <property type="term" value="F:pentosyltransferase activity"/>
    <property type="evidence" value="ECO:0007669"/>
    <property type="project" value="TreeGrafter"/>
</dbReference>
<feature type="transmembrane region" description="Helical" evidence="8">
    <location>
        <begin position="86"/>
        <end position="105"/>
    </location>
</feature>
<evidence type="ECO:0000313" key="10">
    <source>
        <dbReference type="Proteomes" id="UP000220102"/>
    </source>
</evidence>
<dbReference type="PANTHER" id="PTHR33908:SF11">
    <property type="entry name" value="MEMBRANE PROTEIN"/>
    <property type="match status" value="1"/>
</dbReference>
<gene>
    <name evidence="9" type="ORF">CRI94_04385</name>
</gene>
<evidence type="ECO:0000256" key="5">
    <source>
        <dbReference type="ARBA" id="ARBA00022692"/>
    </source>
</evidence>
<evidence type="ECO:0000313" key="9">
    <source>
        <dbReference type="EMBL" id="PEN14282.1"/>
    </source>
</evidence>
<feature type="transmembrane region" description="Helical" evidence="8">
    <location>
        <begin position="62"/>
        <end position="80"/>
    </location>
</feature>
<keyword evidence="2" id="KW-1003">Cell membrane</keyword>
<feature type="transmembrane region" description="Helical" evidence="8">
    <location>
        <begin position="159"/>
        <end position="179"/>
    </location>
</feature>
<evidence type="ECO:0000256" key="6">
    <source>
        <dbReference type="ARBA" id="ARBA00022989"/>
    </source>
</evidence>
<keyword evidence="6 8" id="KW-1133">Transmembrane helix</keyword>
<evidence type="ECO:0000256" key="7">
    <source>
        <dbReference type="ARBA" id="ARBA00023136"/>
    </source>
</evidence>
<organism evidence="9 10">
    <name type="scientific">Longibacter salinarum</name>
    <dbReference type="NCBI Taxonomy" id="1850348"/>
    <lineage>
        <taxon>Bacteria</taxon>
        <taxon>Pseudomonadati</taxon>
        <taxon>Rhodothermota</taxon>
        <taxon>Rhodothermia</taxon>
        <taxon>Rhodothermales</taxon>
        <taxon>Salisaetaceae</taxon>
        <taxon>Longibacter</taxon>
    </lineage>
</organism>
<dbReference type="PANTHER" id="PTHR33908">
    <property type="entry name" value="MANNOSYLTRANSFERASE YKCB-RELATED"/>
    <property type="match status" value="1"/>
</dbReference>
<feature type="transmembrane region" description="Helical" evidence="8">
    <location>
        <begin position="325"/>
        <end position="342"/>
    </location>
</feature>
<keyword evidence="7 8" id="KW-0472">Membrane</keyword>
<keyword evidence="3" id="KW-0328">Glycosyltransferase</keyword>
<keyword evidence="5 8" id="KW-0812">Transmembrane</keyword>
<evidence type="ECO:0000256" key="1">
    <source>
        <dbReference type="ARBA" id="ARBA00004651"/>
    </source>
</evidence>
<dbReference type="GO" id="GO:0009103">
    <property type="term" value="P:lipopolysaccharide biosynthetic process"/>
    <property type="evidence" value="ECO:0007669"/>
    <property type="project" value="UniProtKB-ARBA"/>
</dbReference>
<name>A0A2A8D000_9BACT</name>
<dbReference type="AlphaFoldDB" id="A0A2A8D000"/>